<evidence type="ECO:0000256" key="4">
    <source>
        <dbReference type="ARBA" id="ARBA00022553"/>
    </source>
</evidence>
<accession>A0A938XFK7</accession>
<evidence type="ECO:0000256" key="5">
    <source>
        <dbReference type="ARBA" id="ARBA00022679"/>
    </source>
</evidence>
<evidence type="ECO:0000256" key="2">
    <source>
        <dbReference type="ARBA" id="ARBA00004370"/>
    </source>
</evidence>
<sequence>MSKKWKHNILLIFPFVVFAAGTIFTAAFFLHTYWQIAFEHISALCETILANVPEAEPQLLAALKEYHSLTEEKLKGNDYLEKYGYRADDFCYDFSPDTVLFPILFFLVTACAFAAAIFLFRRKNRKRIADLTAYLEQVNIGAGGTLVQTQEDEYSHLQDEIYKTVTSLYQTREMAVAAKKNFAENLANIAHQLKTPITSAFLSLQLMEKEVPGTYAEQVRQQLKRLNRLEESLLMLSKIDAGTLPLKREKVDLYTVLNLASDNLNDLLRNNHITVDIPENGCIEFLGDLEWTMEALINLIKNCMEHSKPGGVVHCEYSGNPLYVEIRVWDDGAGFDKEDLPHLFDRFYRGRCAAPDGIGIGLALARSIFELQNGTITARNLQTGGACFEIRIYSH</sequence>
<dbReference type="SMART" id="SM00388">
    <property type="entry name" value="HisKA"/>
    <property type="match status" value="1"/>
</dbReference>
<evidence type="ECO:0000313" key="9">
    <source>
        <dbReference type="Proteomes" id="UP000713880"/>
    </source>
</evidence>
<evidence type="ECO:0000313" key="8">
    <source>
        <dbReference type="EMBL" id="MBM6827572.1"/>
    </source>
</evidence>
<dbReference type="InterPro" id="IPR003661">
    <property type="entry name" value="HisK_dim/P_dom"/>
</dbReference>
<dbReference type="GO" id="GO:0000155">
    <property type="term" value="F:phosphorelay sensor kinase activity"/>
    <property type="evidence" value="ECO:0007669"/>
    <property type="project" value="InterPro"/>
</dbReference>
<dbReference type="InterPro" id="IPR004358">
    <property type="entry name" value="Sig_transdc_His_kin-like_C"/>
</dbReference>
<keyword evidence="5" id="KW-0808">Transferase</keyword>
<evidence type="ECO:0000256" key="6">
    <source>
        <dbReference type="ARBA" id="ARBA00022777"/>
    </source>
</evidence>
<evidence type="ECO:0000256" key="1">
    <source>
        <dbReference type="ARBA" id="ARBA00000085"/>
    </source>
</evidence>
<dbReference type="Gene3D" id="3.30.565.10">
    <property type="entry name" value="Histidine kinase-like ATPase, C-terminal domain"/>
    <property type="match status" value="1"/>
</dbReference>
<dbReference type="CDD" id="cd00075">
    <property type="entry name" value="HATPase"/>
    <property type="match status" value="1"/>
</dbReference>
<proteinExistence type="predicted"/>
<dbReference type="PANTHER" id="PTHR45453:SF1">
    <property type="entry name" value="PHOSPHATE REGULON SENSOR PROTEIN PHOR"/>
    <property type="match status" value="1"/>
</dbReference>
<dbReference type="SMART" id="SM00387">
    <property type="entry name" value="HATPase_c"/>
    <property type="match status" value="1"/>
</dbReference>
<dbReference type="EC" id="2.7.13.3" evidence="3"/>
<organism evidence="8 9">
    <name type="scientific">Mordavella massiliensis</name>
    <dbReference type="NCBI Taxonomy" id="1871024"/>
    <lineage>
        <taxon>Bacteria</taxon>
        <taxon>Bacillati</taxon>
        <taxon>Bacillota</taxon>
        <taxon>Clostridia</taxon>
        <taxon>Eubacteriales</taxon>
        <taxon>Clostridiaceae</taxon>
        <taxon>Mordavella</taxon>
    </lineage>
</organism>
<dbReference type="RefSeq" id="WP_204909566.1">
    <property type="nucleotide sequence ID" value="NZ_JACJLV010000043.1"/>
</dbReference>
<dbReference type="Pfam" id="PF00512">
    <property type="entry name" value="HisKA"/>
    <property type="match status" value="1"/>
</dbReference>
<dbReference type="SUPFAM" id="SSF47384">
    <property type="entry name" value="Homodimeric domain of signal transducing histidine kinase"/>
    <property type="match status" value="1"/>
</dbReference>
<dbReference type="CDD" id="cd00082">
    <property type="entry name" value="HisKA"/>
    <property type="match status" value="1"/>
</dbReference>
<keyword evidence="7" id="KW-0902">Two-component regulatory system</keyword>
<keyword evidence="9" id="KW-1185">Reference proteome</keyword>
<name>A0A938XFK7_9CLOT</name>
<dbReference type="InterPro" id="IPR003594">
    <property type="entry name" value="HATPase_dom"/>
</dbReference>
<dbReference type="SUPFAM" id="SSF55874">
    <property type="entry name" value="ATPase domain of HSP90 chaperone/DNA topoisomerase II/histidine kinase"/>
    <property type="match status" value="1"/>
</dbReference>
<gene>
    <name evidence="8" type="ORF">H6A13_10790</name>
</gene>
<protein>
    <recommendedName>
        <fullName evidence="3">histidine kinase</fullName>
        <ecNumber evidence="3">2.7.13.3</ecNumber>
    </recommendedName>
</protein>
<dbReference type="InterPro" id="IPR005467">
    <property type="entry name" value="His_kinase_dom"/>
</dbReference>
<evidence type="ECO:0000256" key="7">
    <source>
        <dbReference type="ARBA" id="ARBA00023012"/>
    </source>
</evidence>
<dbReference type="Gene3D" id="1.10.287.130">
    <property type="match status" value="1"/>
</dbReference>
<comment type="catalytic activity">
    <reaction evidence="1">
        <text>ATP + protein L-histidine = ADP + protein N-phospho-L-histidine.</text>
        <dbReference type="EC" id="2.7.13.3"/>
    </reaction>
</comment>
<evidence type="ECO:0000256" key="3">
    <source>
        <dbReference type="ARBA" id="ARBA00012438"/>
    </source>
</evidence>
<keyword evidence="4" id="KW-0597">Phosphoprotein</keyword>
<comment type="caution">
    <text evidence="8">The sequence shown here is derived from an EMBL/GenBank/DDBJ whole genome shotgun (WGS) entry which is preliminary data.</text>
</comment>
<dbReference type="GO" id="GO:0005886">
    <property type="term" value="C:plasma membrane"/>
    <property type="evidence" value="ECO:0007669"/>
    <property type="project" value="TreeGrafter"/>
</dbReference>
<dbReference type="PANTHER" id="PTHR45453">
    <property type="entry name" value="PHOSPHATE REGULON SENSOR PROTEIN PHOR"/>
    <property type="match status" value="1"/>
</dbReference>
<reference evidence="8" key="2">
    <citation type="journal article" date="2021" name="Sci. Rep.">
        <title>The distribution of antibiotic resistance genes in chicken gut microbiota commensals.</title>
        <authorList>
            <person name="Juricova H."/>
            <person name="Matiasovicova J."/>
            <person name="Kubasova T."/>
            <person name="Cejkova D."/>
            <person name="Rychlik I."/>
        </authorList>
    </citation>
    <scope>NUCLEOTIDE SEQUENCE</scope>
    <source>
        <strain evidence="8">An420c</strain>
    </source>
</reference>
<comment type="subcellular location">
    <subcellularLocation>
        <location evidence="2">Membrane</location>
    </subcellularLocation>
</comment>
<reference evidence="8" key="1">
    <citation type="submission" date="2020-08" db="EMBL/GenBank/DDBJ databases">
        <authorList>
            <person name="Cejkova D."/>
            <person name="Kubasova T."/>
            <person name="Jahodarova E."/>
            <person name="Rychlik I."/>
        </authorList>
    </citation>
    <scope>NUCLEOTIDE SEQUENCE</scope>
    <source>
        <strain evidence="8">An420c</strain>
    </source>
</reference>
<dbReference type="Proteomes" id="UP000713880">
    <property type="component" value="Unassembled WGS sequence"/>
</dbReference>
<dbReference type="Pfam" id="PF02518">
    <property type="entry name" value="HATPase_c"/>
    <property type="match status" value="1"/>
</dbReference>
<dbReference type="PROSITE" id="PS50109">
    <property type="entry name" value="HIS_KIN"/>
    <property type="match status" value="1"/>
</dbReference>
<keyword evidence="6 8" id="KW-0418">Kinase</keyword>
<dbReference type="InterPro" id="IPR036097">
    <property type="entry name" value="HisK_dim/P_sf"/>
</dbReference>
<dbReference type="EMBL" id="JACJLV010000043">
    <property type="protein sequence ID" value="MBM6827572.1"/>
    <property type="molecule type" value="Genomic_DNA"/>
</dbReference>
<dbReference type="InterPro" id="IPR050351">
    <property type="entry name" value="BphY/WalK/GraS-like"/>
</dbReference>
<dbReference type="GO" id="GO:0004721">
    <property type="term" value="F:phosphoprotein phosphatase activity"/>
    <property type="evidence" value="ECO:0007669"/>
    <property type="project" value="TreeGrafter"/>
</dbReference>
<dbReference type="InterPro" id="IPR036890">
    <property type="entry name" value="HATPase_C_sf"/>
</dbReference>
<dbReference type="PRINTS" id="PR00344">
    <property type="entry name" value="BCTRLSENSOR"/>
</dbReference>
<dbReference type="GO" id="GO:0016036">
    <property type="term" value="P:cellular response to phosphate starvation"/>
    <property type="evidence" value="ECO:0007669"/>
    <property type="project" value="TreeGrafter"/>
</dbReference>
<dbReference type="AlphaFoldDB" id="A0A938XFK7"/>